<evidence type="ECO:0000256" key="1">
    <source>
        <dbReference type="SAM" id="Coils"/>
    </source>
</evidence>
<dbReference type="RefSeq" id="WP_190825461.1">
    <property type="nucleotide sequence ID" value="NZ_CAWPPI010000013.1"/>
</dbReference>
<reference evidence="2" key="1">
    <citation type="submission" date="2020-09" db="EMBL/GenBank/DDBJ databases">
        <title>Iningainema tapete sp. nov. (Scytonemataceae, Cyanobacteria) from greenhouses in central Florida (USA) produces two types of nodularin with biosynthetic potential for microcystin-LR and anabaenopeptins.</title>
        <authorList>
            <person name="Berthold D.E."/>
            <person name="Lefler F.W."/>
            <person name="Huang I.-S."/>
            <person name="Abdulla H."/>
            <person name="Zimba P.V."/>
            <person name="Laughinghouse H.D. IV."/>
        </authorList>
    </citation>
    <scope>NUCLEOTIDE SEQUENCE</scope>
    <source>
        <strain evidence="2">BLCCT55</strain>
    </source>
</reference>
<gene>
    <name evidence="2" type="ORF">ICL16_03275</name>
</gene>
<protein>
    <submittedName>
        <fullName evidence="2">Uncharacterized protein</fullName>
    </submittedName>
</protein>
<evidence type="ECO:0000313" key="2">
    <source>
        <dbReference type="EMBL" id="MBD2771169.1"/>
    </source>
</evidence>
<name>A0A8J6XGA6_9CYAN</name>
<evidence type="ECO:0000313" key="3">
    <source>
        <dbReference type="Proteomes" id="UP000629098"/>
    </source>
</evidence>
<accession>A0A8J6XGA6</accession>
<keyword evidence="3" id="KW-1185">Reference proteome</keyword>
<organism evidence="2 3">
    <name type="scientific">Iningainema tapete BLCC-T55</name>
    <dbReference type="NCBI Taxonomy" id="2748662"/>
    <lineage>
        <taxon>Bacteria</taxon>
        <taxon>Bacillati</taxon>
        <taxon>Cyanobacteriota</taxon>
        <taxon>Cyanophyceae</taxon>
        <taxon>Nostocales</taxon>
        <taxon>Scytonemataceae</taxon>
        <taxon>Iningainema tapete</taxon>
    </lineage>
</organism>
<comment type="caution">
    <text evidence="2">The sequence shown here is derived from an EMBL/GenBank/DDBJ whole genome shotgun (WGS) entry which is preliminary data.</text>
</comment>
<dbReference type="Proteomes" id="UP000629098">
    <property type="component" value="Unassembled WGS sequence"/>
</dbReference>
<feature type="coiled-coil region" evidence="1">
    <location>
        <begin position="101"/>
        <end position="148"/>
    </location>
</feature>
<proteinExistence type="predicted"/>
<keyword evidence="1" id="KW-0175">Coiled coil</keyword>
<sequence>MDKPFLTPNPQEFKLYVYWIVGSSQKLSAEFKDCKWIPRIDETLILPIDEEEWHKFKVTDVVYDFKKQCVRVWCKPKDIIPQKNSICREEPSPSPGLYDFEKRAQQELDRVEARQRQEKIERQSRLEQEFARVEMEEVDLELEKLKAEMRQQ</sequence>
<dbReference type="AlphaFoldDB" id="A0A8J6XGA6"/>
<dbReference type="EMBL" id="JACXAE010000013">
    <property type="protein sequence ID" value="MBD2771169.1"/>
    <property type="molecule type" value="Genomic_DNA"/>
</dbReference>